<dbReference type="GO" id="GO:0016853">
    <property type="term" value="F:isomerase activity"/>
    <property type="evidence" value="ECO:0007669"/>
    <property type="project" value="UniProtKB-KW"/>
</dbReference>
<feature type="domain" description="PI-PLC Y-box" evidence="1">
    <location>
        <begin position="146"/>
        <end position="209"/>
    </location>
</feature>
<dbReference type="InterPro" id="IPR013022">
    <property type="entry name" value="Xyl_isomerase-like_TIM-brl"/>
</dbReference>
<accession>A0A1G7FVA3</accession>
<protein>
    <submittedName>
        <fullName evidence="2">Sugar phosphate isomerase/epimerase</fullName>
    </submittedName>
</protein>
<name>A0A1G7FVA3_9BACT</name>
<keyword evidence="2" id="KW-0413">Isomerase</keyword>
<gene>
    <name evidence="2" type="ORF">SAMN05444167_0459</name>
</gene>
<dbReference type="PANTHER" id="PTHR12110">
    <property type="entry name" value="HYDROXYPYRUVATE ISOMERASE"/>
    <property type="match status" value="1"/>
</dbReference>
<dbReference type="OrthoDB" id="9779184at2"/>
<dbReference type="AlphaFoldDB" id="A0A1G7FVA3"/>
<dbReference type="PROSITE" id="PS50008">
    <property type="entry name" value="PIPLC_Y_DOMAIN"/>
    <property type="match status" value="1"/>
</dbReference>
<keyword evidence="3" id="KW-1185">Reference proteome</keyword>
<evidence type="ECO:0000259" key="1">
    <source>
        <dbReference type="PROSITE" id="PS50008"/>
    </source>
</evidence>
<dbReference type="RefSeq" id="WP_083343722.1">
    <property type="nucleotide sequence ID" value="NZ_LT629690.1"/>
</dbReference>
<dbReference type="GO" id="GO:0004435">
    <property type="term" value="F:phosphatidylinositol-4,5-bisphosphate phospholipase C activity"/>
    <property type="evidence" value="ECO:0007669"/>
    <property type="project" value="InterPro"/>
</dbReference>
<dbReference type="GO" id="GO:0006629">
    <property type="term" value="P:lipid metabolic process"/>
    <property type="evidence" value="ECO:0007669"/>
    <property type="project" value="InterPro"/>
</dbReference>
<dbReference type="GO" id="GO:0035556">
    <property type="term" value="P:intracellular signal transduction"/>
    <property type="evidence" value="ECO:0007669"/>
    <property type="project" value="InterPro"/>
</dbReference>
<reference evidence="3" key="1">
    <citation type="submission" date="2016-10" db="EMBL/GenBank/DDBJ databases">
        <authorList>
            <person name="Varghese N."/>
            <person name="Submissions S."/>
        </authorList>
    </citation>
    <scope>NUCLEOTIDE SEQUENCE [LARGE SCALE GENOMIC DNA]</scope>
    <source>
        <strain evidence="3">GAS232</strain>
    </source>
</reference>
<dbReference type="InterPro" id="IPR050312">
    <property type="entry name" value="IolE/XylAMocC-like"/>
</dbReference>
<proteinExistence type="predicted"/>
<sequence length="321" mass="36047">MKLGLLTAVFGQLNFDQLLEELKKYPQLQTLEFGTGNFTVDSHVGLDDLLASPQRAKEFRRRVEDTGRIISALSCHGNSIHPDPAVAAREDKVFRNTIRLAQLLEVPVVNTFSGCPGAGPDDKIPNWITTPWPPEYSDALDWQWNERVIPYWKEAAAFAADHGIRVALEAHPGFVVYNPETALRLREAAGKSIGVNFDPSHFWWQGIDIPTAIADLGEAIFHFHAKDVFISPNNRAKNGVLDTKSYRHMAQRSWLFRSVGWGHSEIEWKAIASALRLAGYDYVLSIEHEDALASIHEGLSSAINMLSRVLLTEPQVEPWWT</sequence>
<evidence type="ECO:0000313" key="2">
    <source>
        <dbReference type="EMBL" id="SDE79816.1"/>
    </source>
</evidence>
<evidence type="ECO:0000313" key="3">
    <source>
        <dbReference type="Proteomes" id="UP000182427"/>
    </source>
</evidence>
<dbReference type="Proteomes" id="UP000182427">
    <property type="component" value="Chromosome I"/>
</dbReference>
<dbReference type="Pfam" id="PF01261">
    <property type="entry name" value="AP_endonuc_2"/>
    <property type="match status" value="1"/>
</dbReference>
<dbReference type="PANTHER" id="PTHR12110:SF21">
    <property type="entry name" value="XYLOSE ISOMERASE-LIKE TIM BARREL DOMAIN-CONTAINING PROTEIN"/>
    <property type="match status" value="1"/>
</dbReference>
<dbReference type="EMBL" id="LT629690">
    <property type="protein sequence ID" value="SDE79816.1"/>
    <property type="molecule type" value="Genomic_DNA"/>
</dbReference>
<organism evidence="2 3">
    <name type="scientific">Terriglobus roseus</name>
    <dbReference type="NCBI Taxonomy" id="392734"/>
    <lineage>
        <taxon>Bacteria</taxon>
        <taxon>Pseudomonadati</taxon>
        <taxon>Acidobacteriota</taxon>
        <taxon>Terriglobia</taxon>
        <taxon>Terriglobales</taxon>
        <taxon>Acidobacteriaceae</taxon>
        <taxon>Terriglobus</taxon>
    </lineage>
</organism>
<dbReference type="SUPFAM" id="SSF51658">
    <property type="entry name" value="Xylose isomerase-like"/>
    <property type="match status" value="1"/>
</dbReference>
<dbReference type="InterPro" id="IPR001711">
    <property type="entry name" value="PLipase_C_Pinositol-sp_Y"/>
</dbReference>
<dbReference type="Gene3D" id="3.20.20.150">
    <property type="entry name" value="Divalent-metal-dependent TIM barrel enzymes"/>
    <property type="match status" value="1"/>
</dbReference>
<dbReference type="InterPro" id="IPR036237">
    <property type="entry name" value="Xyl_isomerase-like_sf"/>
</dbReference>